<dbReference type="PANTHER" id="PTHR11638:SF18">
    <property type="entry name" value="HEAT SHOCK PROTEIN 104"/>
    <property type="match status" value="1"/>
</dbReference>
<organism evidence="5 6">
    <name type="scientific">Candidatus Rhabdochlamydia porcellionis</name>
    <dbReference type="NCBI Taxonomy" id="225148"/>
    <lineage>
        <taxon>Bacteria</taxon>
        <taxon>Pseudomonadati</taxon>
        <taxon>Chlamydiota</taxon>
        <taxon>Chlamydiia</taxon>
        <taxon>Parachlamydiales</taxon>
        <taxon>Candidatus Rhabdochlamydiaceae</taxon>
        <taxon>Candidatus Rhabdochlamydia</taxon>
    </lineage>
</organism>
<dbReference type="InterPro" id="IPR003959">
    <property type="entry name" value="ATPase_AAA_core"/>
</dbReference>
<name>A0ABX8YZ46_9BACT</name>
<keyword evidence="1" id="KW-0547">Nucleotide-binding</keyword>
<evidence type="ECO:0000256" key="3">
    <source>
        <dbReference type="SAM" id="Phobius"/>
    </source>
</evidence>
<dbReference type="PANTHER" id="PTHR11638">
    <property type="entry name" value="ATP-DEPENDENT CLP PROTEASE"/>
    <property type="match status" value="1"/>
</dbReference>
<dbReference type="InterPro" id="IPR027417">
    <property type="entry name" value="P-loop_NTPase"/>
</dbReference>
<accession>A0ABX8YZ46</accession>
<reference evidence="5 6" key="2">
    <citation type="submission" date="2021-05" db="EMBL/GenBank/DDBJ databases">
        <title>Ecology and evolution of chlamydial symbionts of arthropods.</title>
        <authorList>
            <person name="Halter T."/>
            <person name="Sixt B.S."/>
            <person name="Toenshoff E.R."/>
            <person name="Koestlbacher S."/>
            <person name="Schulz F."/>
            <person name="Kostanjsek R."/>
            <person name="Collingro A."/>
            <person name="Hendrickx F."/>
            <person name="Horn M."/>
        </authorList>
    </citation>
    <scope>NUCLEOTIDE SEQUENCE [LARGE SCALE GENOMIC DNA]</scope>
    <source>
        <strain evidence="5 6">15C</strain>
    </source>
</reference>
<keyword evidence="6" id="KW-1185">Reference proteome</keyword>
<feature type="domain" description="AAA+ ATPase" evidence="4">
    <location>
        <begin position="125"/>
        <end position="273"/>
    </location>
</feature>
<keyword evidence="3" id="KW-0472">Membrane</keyword>
<evidence type="ECO:0000313" key="5">
    <source>
        <dbReference type="EMBL" id="QZA58557.1"/>
    </source>
</evidence>
<dbReference type="Proteomes" id="UP000822862">
    <property type="component" value="Chromosome"/>
</dbReference>
<feature type="transmembrane region" description="Helical" evidence="3">
    <location>
        <begin position="45"/>
        <end position="74"/>
    </location>
</feature>
<dbReference type="CDD" id="cd00009">
    <property type="entry name" value="AAA"/>
    <property type="match status" value="1"/>
</dbReference>
<evidence type="ECO:0000259" key="4">
    <source>
        <dbReference type="SMART" id="SM00382"/>
    </source>
</evidence>
<keyword evidence="3" id="KW-0812">Transmembrane</keyword>
<reference evidence="5 6" key="1">
    <citation type="submission" date="2020-01" db="EMBL/GenBank/DDBJ databases">
        <authorList>
            <person name="Sixt B."/>
            <person name="Schulz F."/>
            <person name="Kostanjsek R."/>
            <person name="Koestlbacher S."/>
            <person name="Collingro A."/>
            <person name="Toenshoff E."/>
            <person name="Horn M."/>
        </authorList>
    </citation>
    <scope>NUCLEOTIDE SEQUENCE [LARGE SCALE GENOMIC DNA]</scope>
    <source>
        <strain evidence="5 6">15C</strain>
    </source>
</reference>
<sequence length="368" mass="41081">MGLAASSTFIQTIPVRVAGMALGYCAYERFAQIVNAKSSIIPTNYLSYIGLIAGALVITQQAIVIYAVALLVLIPLQYVLAKEQLIAKIPSFLEDMHETVGLENHNYTSLPSADYQITVFINMKEKSNVMIIGPAGSGKTALIEGIIQRICASDSTLNESLRNKKFYRVDCLNLMSDTNYRGDLEKRIKNILEFAKSQKNSVIVFDEMHQLAMTNKGYEGGNNISILDLFKASLARGGISVIGMTTKKEFATYLENDEALTRRFNIVELEPPSHESSLEMLKERAKGLLKDQQNITIAEGAYEEVLTLAQKLAHQKKSSLIDRAYTLLQAVFTAISIDESRRGKSCCVDRKEIKNIHRKLFCPQFKYN</sequence>
<dbReference type="Pfam" id="PF00004">
    <property type="entry name" value="AAA"/>
    <property type="match status" value="1"/>
</dbReference>
<dbReference type="SMART" id="SM00382">
    <property type="entry name" value="AAA"/>
    <property type="match status" value="1"/>
</dbReference>
<evidence type="ECO:0000256" key="1">
    <source>
        <dbReference type="ARBA" id="ARBA00022741"/>
    </source>
</evidence>
<keyword evidence="3" id="KW-1133">Transmembrane helix</keyword>
<dbReference type="RefSeq" id="WP_194844908.1">
    <property type="nucleotide sequence ID" value="NZ_CP075585.1"/>
</dbReference>
<dbReference type="EMBL" id="CP075585">
    <property type="protein sequence ID" value="QZA58557.1"/>
    <property type="molecule type" value="Genomic_DNA"/>
</dbReference>
<gene>
    <name evidence="5" type="ORF">RHAB15C_0000433</name>
</gene>
<evidence type="ECO:0000256" key="2">
    <source>
        <dbReference type="ARBA" id="ARBA00022840"/>
    </source>
</evidence>
<dbReference type="InterPro" id="IPR003593">
    <property type="entry name" value="AAA+_ATPase"/>
</dbReference>
<evidence type="ECO:0000313" key="6">
    <source>
        <dbReference type="Proteomes" id="UP000822862"/>
    </source>
</evidence>
<dbReference type="InterPro" id="IPR050130">
    <property type="entry name" value="ClpA_ClpB"/>
</dbReference>
<proteinExistence type="predicted"/>
<dbReference type="Gene3D" id="3.40.50.300">
    <property type="entry name" value="P-loop containing nucleotide triphosphate hydrolases"/>
    <property type="match status" value="1"/>
</dbReference>
<dbReference type="SUPFAM" id="SSF52540">
    <property type="entry name" value="P-loop containing nucleoside triphosphate hydrolases"/>
    <property type="match status" value="1"/>
</dbReference>
<protein>
    <submittedName>
        <fullName evidence="5">ATPase family associated with various cellular activities (AAA)</fullName>
    </submittedName>
</protein>
<keyword evidence="2" id="KW-0067">ATP-binding</keyword>